<dbReference type="InterPro" id="IPR013761">
    <property type="entry name" value="SAM/pointed_sf"/>
</dbReference>
<feature type="region of interest" description="Disordered" evidence="1">
    <location>
        <begin position="813"/>
        <end position="876"/>
    </location>
</feature>
<dbReference type="InterPro" id="IPR035897">
    <property type="entry name" value="Toll_tir_struct_dom_sf"/>
</dbReference>
<accession>A9UVV4</accession>
<dbReference type="InterPro" id="IPR001660">
    <property type="entry name" value="SAM"/>
</dbReference>
<dbReference type="STRING" id="81824.A9UVV4"/>
<dbReference type="GeneID" id="5889820"/>
<dbReference type="Gene3D" id="3.40.50.10140">
    <property type="entry name" value="Toll/interleukin-1 receptor homology (TIR) domain"/>
    <property type="match status" value="1"/>
</dbReference>
<protein>
    <recommendedName>
        <fullName evidence="6">SAM domain-containing protein</fullName>
    </recommendedName>
</protein>
<dbReference type="SUPFAM" id="SSF52200">
    <property type="entry name" value="Toll/Interleukin receptor TIR domain"/>
    <property type="match status" value="1"/>
</dbReference>
<evidence type="ECO:0000259" key="2">
    <source>
        <dbReference type="PROSITE" id="PS50104"/>
    </source>
</evidence>
<feature type="domain" description="SAM" evidence="3">
    <location>
        <begin position="1627"/>
        <end position="1704"/>
    </location>
</feature>
<organism evidence="4 5">
    <name type="scientific">Monosiga brevicollis</name>
    <name type="common">Choanoflagellate</name>
    <dbReference type="NCBI Taxonomy" id="81824"/>
    <lineage>
        <taxon>Eukaryota</taxon>
        <taxon>Choanoflagellata</taxon>
        <taxon>Craspedida</taxon>
        <taxon>Salpingoecidae</taxon>
        <taxon>Monosiga</taxon>
    </lineage>
</organism>
<dbReference type="SUPFAM" id="SSF47769">
    <property type="entry name" value="SAM/Pointed domain"/>
    <property type="match status" value="1"/>
</dbReference>
<evidence type="ECO:0000313" key="5">
    <source>
        <dbReference type="Proteomes" id="UP000001357"/>
    </source>
</evidence>
<evidence type="ECO:0008006" key="6">
    <source>
        <dbReference type="Google" id="ProtNLM"/>
    </source>
</evidence>
<dbReference type="CDD" id="cd09487">
    <property type="entry name" value="SAM_superfamily"/>
    <property type="match status" value="1"/>
</dbReference>
<sequence>MAPRVCKIGTGDEILGVLQMQNDQFRCLCRLPKGAILLDNVPEPEEVHLFQVDEDLTVRLNDVVLDLAPGRQHVLSLIRTLHAADALDYIECPDALREEATTDGKPPGHTGYHVVMTRTLTGVEFRSSGQKRPNPRINMILSKNGDLSFALNTERFRVINKMGFEENHEDPRLCRLLLQVDGDIIAVPAAEALPWLRALTMVSLNVPQREAVQHLFTGKQSERAQDLCQNHHVLNCDMSELVALDLLGGTASRDYEGAGDYFIVCHATFAPLPELKPGTMETSLAWRMLPFKDELAYVDSSQDTVVIRREQHISQQGYRFVKVINDGSRRTVLQSLSMEQDQNTLDVRDQLGWGDNVPLHEQARVRSKLYELRDEIPLTFNLDGTSSSWGAVDYEWMSNSAVFQSGESSVILATVRFDGSADKILVVRDGIPSRFISSLEQVEDGGLMDDAQTHYEITPAALNKLLPKLYEINSLIALVSLPPSPKWRDRTPVASFLDGDGDAVVFQLQQHVQTKERRLVKVVNVKRVKVLTKLVWSEGNDLRDQTGWGGSVPDESVRSVVRRLQTYPLAEFVDFPVLPDDEVVLDIVDFVDEDGDSIGFLLARSPEGMVQLRERCMGQAQFEPIPSVRWNHEEHGLSYSDCFVPVGRQDQERVLDALKSASQTHPGVFTFSGYEEIKRTQLTDEAALDIISKAEGRKTANRSVVCVLIGRGGAGKTQTAKSMQGIEFEAERKSTIGGDRTDLMFELQQDQIVVRNGAAFHKVEKVNHTARGLLLSTEEGEEPDDLELDAIVRGNDNFAQRDSLANELRTNNRMRGHSDHGMDAPSISSSSGAVRRTNSKSTPMKSLHKAPQPGQQARPGSAANAKGPVGGGGGAAANMTRAQRQLILRSVQNRSRALLCVLSGMVPALTDREFISLELRRILTQRQHAILSRVIFPQQDSRLIFFPVDNTRSQQDPGIQALSQSLIATMRDSEVARLQVPLALRVWQDSINSLAYPVTNEALALASPICQAIRKQQPDPLMPLGTLTLTELRELYDESFGHAEPTDLHGIEFRQWVDAIHALGTITHFNSPALEDLVVLNPIEPLSYMTLLVRNFDLHRLPLDATVEFTEDFRLLRDSGMLMPELATHYLGQASKTPRQLRDLNEREQQQILALMLQFGVAVPLQVGSTAAYMIPGLLPYAAPSFSDAGEAAVEVLVAPFHGQTLTRFDYILEKDLVTRTTLPAGLYDKLIAALTSHSQGGASAMLAQPALSKTMSRLTLGRYVIDVDQLLRKVVQQGFCSLRYSLLVKLDGDTYIPVQRVQELYEAGQRSFMVGATSMRREQLMERLAGLLPLRSNSQIYHVFISYRHEPQSIEGAAAFANELTVHAFGERGERVNTFFDVVSLEVGIRYDESFLHAIMNSVIYTPVISTEALRRLCDESALSALDNFLLELLVAVSLFEKTGYPRVVPLIVGELHEDEEGLPAMTNFFKTFDMSQLPDRVNLPTARVAQDFLQKERGQGLDGELTVRRVIETVLKYHTPLLLWDFLAPTPGGTHGRGAIEPRLTRLARRHVDMQQLYAKAARETVTLLEGVVDKFQEQRASAKGRPLGRSRSSQKSRTQAIQSHLLEAVTTAADQTGETAVRDWQVDQVVRWLNELGFKQYVEAFTREEVNGALLLQLSSEDLEQDLLGGYGLIVPVDLETQEVKSRLHRRKMLEAIKQLE</sequence>
<dbReference type="PROSITE" id="PS50105">
    <property type="entry name" value="SAM_DOMAIN"/>
    <property type="match status" value="1"/>
</dbReference>
<evidence type="ECO:0000256" key="1">
    <source>
        <dbReference type="SAM" id="MobiDB-lite"/>
    </source>
</evidence>
<dbReference type="Gene3D" id="1.10.150.50">
    <property type="entry name" value="Transcription Factor, Ets-1"/>
    <property type="match status" value="1"/>
</dbReference>
<gene>
    <name evidence="4" type="ORF">MONBRDRAFT_24255</name>
</gene>
<dbReference type="Proteomes" id="UP000001357">
    <property type="component" value="Unassembled WGS sequence"/>
</dbReference>
<dbReference type="InterPro" id="IPR000157">
    <property type="entry name" value="TIR_dom"/>
</dbReference>
<reference evidence="4 5" key="1">
    <citation type="journal article" date="2008" name="Nature">
        <title>The genome of the choanoflagellate Monosiga brevicollis and the origin of metazoans.</title>
        <authorList>
            <consortium name="JGI Sequencing"/>
            <person name="King N."/>
            <person name="Westbrook M.J."/>
            <person name="Young S.L."/>
            <person name="Kuo A."/>
            <person name="Abedin M."/>
            <person name="Chapman J."/>
            <person name="Fairclough S."/>
            <person name="Hellsten U."/>
            <person name="Isogai Y."/>
            <person name="Letunic I."/>
            <person name="Marr M."/>
            <person name="Pincus D."/>
            <person name="Putnam N."/>
            <person name="Rokas A."/>
            <person name="Wright K.J."/>
            <person name="Zuzow R."/>
            <person name="Dirks W."/>
            <person name="Good M."/>
            <person name="Goodstein D."/>
            <person name="Lemons D."/>
            <person name="Li W."/>
            <person name="Lyons J.B."/>
            <person name="Morris A."/>
            <person name="Nichols S."/>
            <person name="Richter D.J."/>
            <person name="Salamov A."/>
            <person name="Bork P."/>
            <person name="Lim W.A."/>
            <person name="Manning G."/>
            <person name="Miller W.T."/>
            <person name="McGinnis W."/>
            <person name="Shapiro H."/>
            <person name="Tjian R."/>
            <person name="Grigoriev I.V."/>
            <person name="Rokhsar D."/>
        </authorList>
    </citation>
    <scope>NUCLEOTIDE SEQUENCE [LARGE SCALE GENOMIC DNA]</scope>
    <source>
        <strain evidence="5">MX1 / ATCC 50154</strain>
    </source>
</reference>
<dbReference type="Pfam" id="PF00536">
    <property type="entry name" value="SAM_1"/>
    <property type="match status" value="1"/>
</dbReference>
<proteinExistence type="predicted"/>
<keyword evidence="5" id="KW-1185">Reference proteome</keyword>
<dbReference type="InParanoid" id="A9UVV4"/>
<dbReference type="SMART" id="SM00454">
    <property type="entry name" value="SAM"/>
    <property type="match status" value="1"/>
</dbReference>
<evidence type="ECO:0000313" key="4">
    <source>
        <dbReference type="EMBL" id="EDQ90456.1"/>
    </source>
</evidence>
<feature type="domain" description="TIR" evidence="2">
    <location>
        <begin position="1340"/>
        <end position="1494"/>
    </location>
</feature>
<dbReference type="EMBL" id="CH991547">
    <property type="protein sequence ID" value="EDQ90456.1"/>
    <property type="molecule type" value="Genomic_DNA"/>
</dbReference>
<dbReference type="KEGG" id="mbr:MONBRDRAFT_24255"/>
<dbReference type="RefSeq" id="XP_001744507.1">
    <property type="nucleotide sequence ID" value="XM_001744455.1"/>
</dbReference>
<dbReference type="PROSITE" id="PS50104">
    <property type="entry name" value="TIR"/>
    <property type="match status" value="1"/>
</dbReference>
<name>A9UVV4_MONBE</name>
<evidence type="ECO:0000259" key="3">
    <source>
        <dbReference type="PROSITE" id="PS50105"/>
    </source>
</evidence>
<dbReference type="GO" id="GO:0007165">
    <property type="term" value="P:signal transduction"/>
    <property type="evidence" value="ECO:0007669"/>
    <property type="project" value="InterPro"/>
</dbReference>